<name>A0A9Q2W440_9MICO</name>
<proteinExistence type="predicted"/>
<dbReference type="InterPro" id="IPR009003">
    <property type="entry name" value="Peptidase_S1_PA"/>
</dbReference>
<dbReference type="SUPFAM" id="SSF50494">
    <property type="entry name" value="Trypsin-like serine proteases"/>
    <property type="match status" value="1"/>
</dbReference>
<evidence type="ECO:0000313" key="3">
    <source>
        <dbReference type="Proteomes" id="UP000709437"/>
    </source>
</evidence>
<accession>A0A9Q2W440</accession>
<dbReference type="AlphaFoldDB" id="A0A9Q2W440"/>
<feature type="chain" id="PRO_5040339754" evidence="1">
    <location>
        <begin position="43"/>
        <end position="287"/>
    </location>
</feature>
<dbReference type="Pfam" id="PF13365">
    <property type="entry name" value="Trypsin_2"/>
    <property type="match status" value="1"/>
</dbReference>
<protein>
    <submittedName>
        <fullName evidence="2">Trypsin-like peptidase domain-containing protein</fullName>
    </submittedName>
</protein>
<dbReference type="Gene3D" id="2.40.10.120">
    <property type="match status" value="1"/>
</dbReference>
<feature type="signal peptide" evidence="1">
    <location>
        <begin position="1"/>
        <end position="42"/>
    </location>
</feature>
<comment type="caution">
    <text evidence="2">The sequence shown here is derived from an EMBL/GenBank/DDBJ whole genome shotgun (WGS) entry which is preliminary data.</text>
</comment>
<dbReference type="EMBL" id="JAHEWX010000022">
    <property type="protein sequence ID" value="MBT1543017.1"/>
    <property type="molecule type" value="Genomic_DNA"/>
</dbReference>
<dbReference type="Proteomes" id="UP000709437">
    <property type="component" value="Unassembled WGS sequence"/>
</dbReference>
<reference evidence="2" key="1">
    <citation type="submission" date="2021-05" db="EMBL/GenBank/DDBJ databases">
        <title>Whole genome sequence of Curtobacterium flaccumfaciens pv. flaccumfaciens strain CFBP 3417.</title>
        <authorList>
            <person name="Osdaghi E."/>
            <person name="Taghouti G."/>
            <person name="Portier P."/>
            <person name="Fazliarab A."/>
            <person name="Taghavi S.M."/>
            <person name="Briand M."/>
            <person name="Le-Saux M."/>
            <person name="Jacques M.-A."/>
        </authorList>
    </citation>
    <scope>NUCLEOTIDE SEQUENCE</scope>
    <source>
        <strain evidence="2">CFBP 3417</strain>
    </source>
</reference>
<evidence type="ECO:0000313" key="2">
    <source>
        <dbReference type="EMBL" id="MBT1543017.1"/>
    </source>
</evidence>
<organism evidence="2 3">
    <name type="scientific">Curtobacterium flaccumfaciens pv. flaccumfaciens</name>
    <dbReference type="NCBI Taxonomy" id="138532"/>
    <lineage>
        <taxon>Bacteria</taxon>
        <taxon>Bacillati</taxon>
        <taxon>Actinomycetota</taxon>
        <taxon>Actinomycetes</taxon>
        <taxon>Micrococcales</taxon>
        <taxon>Microbacteriaceae</taxon>
        <taxon>Curtobacterium</taxon>
    </lineage>
</organism>
<keyword evidence="1" id="KW-0732">Signal</keyword>
<evidence type="ECO:0000256" key="1">
    <source>
        <dbReference type="SAM" id="SignalP"/>
    </source>
</evidence>
<gene>
    <name evidence="2" type="ORF">KK103_14715</name>
</gene>
<sequence length="287" mass="30367">MALPTKRRQSVHPISRSLIAAVTLLVLSSLTAFIAPATPAQAAAPNRQGLPVVAGTRIDMQYGGECTAGLVLRKSGILAFLSMKERATRYIIIAAHCVNRPQEGILVGDTLVGEVLQRDPEYDIAIARVEPVAHQQTYCSRTSFGGVSCTRSYTYTPRAVGRVILADPRTRGDGSIALNGTGSPAGDEAFCTSGSFSGVNCEFRTATYPRDSSWFTKGVPEVARNDTFSLMRGDSGGPVVSPSGKFYGIITDSGSYSSEPSLLGLMGYVDAAKVLRFANGYSIAPAS</sequence>